<feature type="domain" description="YrdC-like" evidence="12">
    <location>
        <begin position="12"/>
        <end position="201"/>
    </location>
</feature>
<accession>A0A1F7JAG1</accession>
<comment type="catalytic activity">
    <reaction evidence="11">
        <text>L-threonine + hydrogencarbonate + ATP = L-threonylcarbamoyladenylate + diphosphate + H2O</text>
        <dbReference type="Rhea" id="RHEA:36407"/>
        <dbReference type="ChEBI" id="CHEBI:15377"/>
        <dbReference type="ChEBI" id="CHEBI:17544"/>
        <dbReference type="ChEBI" id="CHEBI:30616"/>
        <dbReference type="ChEBI" id="CHEBI:33019"/>
        <dbReference type="ChEBI" id="CHEBI:57926"/>
        <dbReference type="ChEBI" id="CHEBI:73682"/>
        <dbReference type="EC" id="2.7.7.87"/>
    </reaction>
</comment>
<dbReference type="NCBIfam" id="TIGR00057">
    <property type="entry name" value="L-threonylcarbamoyladenylate synthase"/>
    <property type="match status" value="1"/>
</dbReference>
<dbReference type="GO" id="GO:0002949">
    <property type="term" value="P:tRNA threonylcarbamoyladenosine modification"/>
    <property type="evidence" value="ECO:0007669"/>
    <property type="project" value="InterPro"/>
</dbReference>
<evidence type="ECO:0000256" key="5">
    <source>
        <dbReference type="ARBA" id="ARBA00022679"/>
    </source>
</evidence>
<dbReference type="Proteomes" id="UP000178857">
    <property type="component" value="Unassembled WGS sequence"/>
</dbReference>
<dbReference type="GO" id="GO:0005737">
    <property type="term" value="C:cytoplasm"/>
    <property type="evidence" value="ECO:0007669"/>
    <property type="project" value="UniProtKB-SubCell"/>
</dbReference>
<dbReference type="Gene3D" id="3.40.50.300">
    <property type="entry name" value="P-loop containing nucleotide triphosphate hydrolases"/>
    <property type="match status" value="1"/>
</dbReference>
<comment type="subcellular location">
    <subcellularLocation>
        <location evidence="1">Cytoplasm</location>
    </subcellularLocation>
</comment>
<dbReference type="SUPFAM" id="SSF55821">
    <property type="entry name" value="YrdC/RibB"/>
    <property type="match status" value="1"/>
</dbReference>
<keyword evidence="5" id="KW-0808">Transferase</keyword>
<evidence type="ECO:0000256" key="10">
    <source>
        <dbReference type="ARBA" id="ARBA00029774"/>
    </source>
</evidence>
<dbReference type="InterPro" id="IPR006070">
    <property type="entry name" value="Sua5-like_dom"/>
</dbReference>
<dbReference type="InterPro" id="IPR050156">
    <property type="entry name" value="TC-AMP_synthase_SUA5"/>
</dbReference>
<dbReference type="GO" id="GO:0005524">
    <property type="term" value="F:ATP binding"/>
    <property type="evidence" value="ECO:0007669"/>
    <property type="project" value="UniProtKB-KW"/>
</dbReference>
<evidence type="ECO:0000259" key="12">
    <source>
        <dbReference type="PROSITE" id="PS51163"/>
    </source>
</evidence>
<evidence type="ECO:0000256" key="3">
    <source>
        <dbReference type="ARBA" id="ARBA00012584"/>
    </source>
</evidence>
<evidence type="ECO:0000313" key="13">
    <source>
        <dbReference type="EMBL" id="OGK52566.1"/>
    </source>
</evidence>
<dbReference type="STRING" id="1802069.A2970_00710"/>
<dbReference type="GO" id="GO:0006450">
    <property type="term" value="P:regulation of translational fidelity"/>
    <property type="evidence" value="ECO:0007669"/>
    <property type="project" value="TreeGrafter"/>
</dbReference>
<evidence type="ECO:0000256" key="4">
    <source>
        <dbReference type="ARBA" id="ARBA00022490"/>
    </source>
</evidence>
<proteinExistence type="inferred from homology"/>
<evidence type="ECO:0000313" key="14">
    <source>
        <dbReference type="Proteomes" id="UP000178857"/>
    </source>
</evidence>
<dbReference type="NCBIfam" id="TIGR00150">
    <property type="entry name" value="T6A_YjeE"/>
    <property type="match status" value="1"/>
</dbReference>
<dbReference type="SUPFAM" id="SSF52540">
    <property type="entry name" value="P-loop containing nucleoside triphosphate hydrolases"/>
    <property type="match status" value="1"/>
</dbReference>
<keyword evidence="7" id="KW-0548">Nucleotidyltransferase</keyword>
<evidence type="ECO:0000256" key="2">
    <source>
        <dbReference type="ARBA" id="ARBA00007663"/>
    </source>
</evidence>
<evidence type="ECO:0000256" key="6">
    <source>
        <dbReference type="ARBA" id="ARBA00022694"/>
    </source>
</evidence>
<dbReference type="InterPro" id="IPR027417">
    <property type="entry name" value="P-loop_NTPase"/>
</dbReference>
<evidence type="ECO:0000256" key="9">
    <source>
        <dbReference type="ARBA" id="ARBA00022840"/>
    </source>
</evidence>
<name>A0A1F7JAG1_9BACT</name>
<keyword evidence="6" id="KW-0819">tRNA processing</keyword>
<organism evidence="13 14">
    <name type="scientific">Candidatus Roizmanbacteria bacterium RIFCSPLOWO2_01_FULL_44_13</name>
    <dbReference type="NCBI Taxonomy" id="1802069"/>
    <lineage>
        <taxon>Bacteria</taxon>
        <taxon>Candidatus Roizmaniibacteriota</taxon>
    </lineage>
</organism>
<comment type="caution">
    <text evidence="13">The sequence shown here is derived from an EMBL/GenBank/DDBJ whole genome shotgun (WGS) entry which is preliminary data.</text>
</comment>
<dbReference type="PROSITE" id="PS51163">
    <property type="entry name" value="YRDC"/>
    <property type="match status" value="1"/>
</dbReference>
<protein>
    <recommendedName>
        <fullName evidence="10">L-threonylcarbamoyladenylate synthase</fullName>
        <ecNumber evidence="3">2.7.7.87</ecNumber>
    </recommendedName>
    <alternativeName>
        <fullName evidence="10">L-threonylcarbamoyladenylate synthase</fullName>
    </alternativeName>
</protein>
<dbReference type="PANTHER" id="PTHR17490">
    <property type="entry name" value="SUA5"/>
    <property type="match status" value="1"/>
</dbReference>
<dbReference type="AlphaFoldDB" id="A0A1F7JAG1"/>
<evidence type="ECO:0000256" key="8">
    <source>
        <dbReference type="ARBA" id="ARBA00022741"/>
    </source>
</evidence>
<dbReference type="Pfam" id="PF01300">
    <property type="entry name" value="Sua5_yciO_yrdC"/>
    <property type="match status" value="1"/>
</dbReference>
<dbReference type="Gene3D" id="3.90.870.10">
    <property type="entry name" value="DHBP synthase"/>
    <property type="match status" value="1"/>
</dbReference>
<keyword evidence="8" id="KW-0547">Nucleotide-binding</keyword>
<evidence type="ECO:0000256" key="11">
    <source>
        <dbReference type="ARBA" id="ARBA00048366"/>
    </source>
</evidence>
<evidence type="ECO:0000256" key="7">
    <source>
        <dbReference type="ARBA" id="ARBA00022695"/>
    </source>
</evidence>
<dbReference type="GO" id="GO:0000049">
    <property type="term" value="F:tRNA binding"/>
    <property type="evidence" value="ECO:0007669"/>
    <property type="project" value="TreeGrafter"/>
</dbReference>
<keyword evidence="4" id="KW-0963">Cytoplasm</keyword>
<dbReference type="GO" id="GO:0061710">
    <property type="term" value="F:L-threonylcarbamoyladenylate synthase"/>
    <property type="evidence" value="ECO:0007669"/>
    <property type="project" value="UniProtKB-EC"/>
</dbReference>
<dbReference type="GO" id="GO:0003725">
    <property type="term" value="F:double-stranded RNA binding"/>
    <property type="evidence" value="ECO:0007669"/>
    <property type="project" value="InterPro"/>
</dbReference>
<dbReference type="EMBL" id="MGAT01000020">
    <property type="protein sequence ID" value="OGK52566.1"/>
    <property type="molecule type" value="Genomic_DNA"/>
</dbReference>
<dbReference type="Pfam" id="PF02367">
    <property type="entry name" value="TsaE"/>
    <property type="match status" value="1"/>
</dbReference>
<dbReference type="EC" id="2.7.7.87" evidence="3"/>
<evidence type="ECO:0000256" key="1">
    <source>
        <dbReference type="ARBA" id="ARBA00004496"/>
    </source>
</evidence>
<dbReference type="PANTHER" id="PTHR17490:SF16">
    <property type="entry name" value="THREONYLCARBAMOYL-AMP SYNTHASE"/>
    <property type="match status" value="1"/>
</dbReference>
<reference evidence="13 14" key="1">
    <citation type="journal article" date="2016" name="Nat. Commun.">
        <title>Thousands of microbial genomes shed light on interconnected biogeochemical processes in an aquifer system.</title>
        <authorList>
            <person name="Anantharaman K."/>
            <person name="Brown C.T."/>
            <person name="Hug L.A."/>
            <person name="Sharon I."/>
            <person name="Castelle C.J."/>
            <person name="Probst A.J."/>
            <person name="Thomas B.C."/>
            <person name="Singh A."/>
            <person name="Wilkins M.J."/>
            <person name="Karaoz U."/>
            <person name="Brodie E.L."/>
            <person name="Williams K.H."/>
            <person name="Hubbard S.S."/>
            <person name="Banfield J.F."/>
        </authorList>
    </citation>
    <scope>NUCLEOTIDE SEQUENCE [LARGE SCALE GENOMIC DNA]</scope>
</reference>
<keyword evidence="9" id="KW-0067">ATP-binding</keyword>
<dbReference type="InterPro" id="IPR017945">
    <property type="entry name" value="DHBP_synth_RibB-like_a/b_dom"/>
</dbReference>
<comment type="similarity">
    <text evidence="2">Belongs to the SUA5 family.</text>
</comment>
<dbReference type="InterPro" id="IPR003442">
    <property type="entry name" value="T6A_TsaE"/>
</dbReference>
<gene>
    <name evidence="13" type="ORF">A2970_00710</name>
</gene>
<sequence>MNIIQLTIKNSEEIIAETIKVLKSGGLVIFPSDTVYGALVDATSRAAVEKLIAFKNRPPGKPISIFIPGFKSIFLQAKVDKKQESILKTILPGPFTVILDSRHKINLLLESEKGSLGIRIPNYQPITKLMEKFGRPVTATSANQSGRSPHYSVETLLNDLSIKRKNLIDLVVDAGKLPRNKPSTVVDLTESKIKVLRRGDVGLVETKKLVSKSPEETKAIAKKTLKNYFSSNVEKKPLVFIIEGELGVGKTIFVKGLGETLGITKIISPTFVIYYEYGNFYHFDLYQIEDKEEFKYLEIEKLLKPGKILCFEWGEKAGEIYDLVKNKAKIIYVKIDYITEKERRIFIKD</sequence>